<dbReference type="AlphaFoldDB" id="A0A365Y6E6"/>
<dbReference type="RefSeq" id="WP_113616075.1">
    <property type="nucleotide sequence ID" value="NZ_QFFJ01000001.1"/>
</dbReference>
<gene>
    <name evidence="2" type="ORF">DF182_13245</name>
</gene>
<organism evidence="2 3">
    <name type="scientific">Chitinophaga flava</name>
    <dbReference type="NCBI Taxonomy" id="2259036"/>
    <lineage>
        <taxon>Bacteria</taxon>
        <taxon>Pseudomonadati</taxon>
        <taxon>Bacteroidota</taxon>
        <taxon>Chitinophagia</taxon>
        <taxon>Chitinophagales</taxon>
        <taxon>Chitinophagaceae</taxon>
        <taxon>Chitinophaga</taxon>
    </lineage>
</organism>
<feature type="chain" id="PRO_5016752563" evidence="1">
    <location>
        <begin position="23"/>
        <end position="355"/>
    </location>
</feature>
<accession>A0A365Y6E6</accession>
<name>A0A365Y6E6_9BACT</name>
<feature type="signal peptide" evidence="1">
    <location>
        <begin position="1"/>
        <end position="22"/>
    </location>
</feature>
<reference evidence="2 3" key="1">
    <citation type="submission" date="2018-05" db="EMBL/GenBank/DDBJ databases">
        <title>Chitinophaga sp. K3CV102501T nov., isolated from isolated from a monsoon evergreen broad-leaved forest soil.</title>
        <authorList>
            <person name="Lv Y."/>
        </authorList>
    </citation>
    <scope>NUCLEOTIDE SEQUENCE [LARGE SCALE GENOMIC DNA]</scope>
    <source>
        <strain evidence="2 3">GDMCC 1.1325</strain>
    </source>
</reference>
<evidence type="ECO:0000256" key="1">
    <source>
        <dbReference type="SAM" id="SignalP"/>
    </source>
</evidence>
<keyword evidence="1" id="KW-0732">Signal</keyword>
<comment type="caution">
    <text evidence="2">The sequence shown here is derived from an EMBL/GenBank/DDBJ whole genome shotgun (WGS) entry which is preliminary data.</text>
</comment>
<dbReference type="Proteomes" id="UP000253410">
    <property type="component" value="Unassembled WGS sequence"/>
</dbReference>
<protein>
    <submittedName>
        <fullName evidence="2">Uncharacterized protein</fullName>
    </submittedName>
</protein>
<evidence type="ECO:0000313" key="2">
    <source>
        <dbReference type="EMBL" id="RBL93475.1"/>
    </source>
</evidence>
<dbReference type="EMBL" id="QFFJ01000001">
    <property type="protein sequence ID" value="RBL93475.1"/>
    <property type="molecule type" value="Genomic_DNA"/>
</dbReference>
<proteinExistence type="predicted"/>
<keyword evidence="3" id="KW-1185">Reference proteome</keyword>
<sequence length="355" mass="40463">MSIKYSLIFASLLTGFAQQVRAQYPSEDTIKTINTNKIELTKKPQLSADKLPYKISGIEVVCVVWDTAHMGYLRVGMEFAFQSYVPDRNMSSYLADYIDKAYSHLYTPDGVKLLWVVEDLRVAARGAGIMEKSYVRLKATVYGSPDGMQYKRLNTVDDIKMSSGMLANFKHKTDIAEALNRLLLKSPETGESFLTKASIVTRHIRKREIPALMAAKLNDGVYMSFEEFRENNPSIRTFEMEKHRRQLDVFKIMPDGKKESLISCWAIVKDGEAYRVVEDMFLPIEKQGYGYIFSDFIENRKRRKSFRRRGAPVDGIAGSLILSTAPFIVDTDNFRFLDPRPPATAIDMETGAFIF</sequence>
<dbReference type="OrthoDB" id="662107at2"/>
<evidence type="ECO:0000313" key="3">
    <source>
        <dbReference type="Proteomes" id="UP000253410"/>
    </source>
</evidence>